<dbReference type="InterPro" id="IPR008810">
    <property type="entry name" value="R_equi_Vir"/>
</dbReference>
<evidence type="ECO:0000313" key="1">
    <source>
        <dbReference type="EMBL" id="CDG96900.1"/>
    </source>
</evidence>
<evidence type="ECO:0008006" key="3">
    <source>
        <dbReference type="Google" id="ProtNLM"/>
    </source>
</evidence>
<name>A0A077NGF5_XENBV</name>
<dbReference type="InterPro" id="IPR038625">
    <property type="entry name" value="R_equi_Vir_sf"/>
</dbReference>
<organism evidence="1 2">
    <name type="scientific">Xenorhabdus bovienii str. puntauvense</name>
    <dbReference type="NCBI Taxonomy" id="1398201"/>
    <lineage>
        <taxon>Bacteria</taxon>
        <taxon>Pseudomonadati</taxon>
        <taxon>Pseudomonadota</taxon>
        <taxon>Gammaproteobacteria</taxon>
        <taxon>Enterobacterales</taxon>
        <taxon>Morganellaceae</taxon>
        <taxon>Xenorhabdus</taxon>
    </lineage>
</organism>
<reference evidence="1" key="1">
    <citation type="submission" date="2013-07" db="EMBL/GenBank/DDBJ databases">
        <title>Sub-species coevolution in mutualistic symbiosis.</title>
        <authorList>
            <person name="Murfin K."/>
            <person name="Klassen J."/>
            <person name="Lee M."/>
            <person name="Forst S."/>
            <person name="Stock P."/>
            <person name="Goodrich-Blair H."/>
        </authorList>
    </citation>
    <scope>NUCLEOTIDE SEQUENCE [LARGE SCALE GENOMIC DNA]</scope>
    <source>
        <strain evidence="1">Puntauvense</strain>
    </source>
</reference>
<gene>
    <name evidence="1" type="ORF">XBP1_2370004</name>
</gene>
<dbReference type="Gene3D" id="2.40.128.480">
    <property type="entry name" value="Rhodococcus equi virulence-associated protein"/>
    <property type="match status" value="1"/>
</dbReference>
<dbReference type="AlphaFoldDB" id="A0A077NGF5"/>
<proteinExistence type="predicted"/>
<dbReference type="Proteomes" id="UP000028511">
    <property type="component" value="Unassembled WGS sequence"/>
</dbReference>
<protein>
    <recommendedName>
        <fullName evidence="3">Virulence associated protein VapA</fullName>
    </recommendedName>
</protein>
<dbReference type="EMBL" id="CBSW010000154">
    <property type="protein sequence ID" value="CDG96900.1"/>
    <property type="molecule type" value="Genomic_DNA"/>
</dbReference>
<accession>A0A077NGF5</accession>
<sequence length="154" mass="16820">MKDTKLVLPDELKTEAIKAFCDSMSGKSSSKNIDKTIKMMFDKNDEHLFGASVSIISEIIHYNVTATLDDGTKKFSGGAWGVSTAGYADYWSGTITTANPTDLFAKTVHFWAYTWTFAGKLIFQDSAYYPLGDFMGKGLGTLTGLAEGDGDWNP</sequence>
<dbReference type="RefSeq" id="WP_038209011.1">
    <property type="nucleotide sequence ID" value="NZ_CAWLWN010000203.1"/>
</dbReference>
<evidence type="ECO:0000313" key="2">
    <source>
        <dbReference type="Proteomes" id="UP000028511"/>
    </source>
</evidence>
<dbReference type="HOGENOM" id="CLU_1703556_0_0_6"/>
<comment type="caution">
    <text evidence="1">The sequence shown here is derived from an EMBL/GenBank/DDBJ whole genome shotgun (WGS) entry which is preliminary data.</text>
</comment>
<dbReference type="Pfam" id="PF05526">
    <property type="entry name" value="R_equi_Vir"/>
    <property type="match status" value="1"/>
</dbReference>